<sequence length="89" mass="9504">MYCESNEVGVGVDVRNSLGEVKAALAEKIMKPPIVEALELLVARRTALFSEKALGGHLIQDILCIVNSFVSTSFSHVGRKGNIVAHALA</sequence>
<protein>
    <recommendedName>
        <fullName evidence="3">RNase H type-1 domain-containing protein</fullName>
    </recommendedName>
</protein>
<reference evidence="1 2" key="1">
    <citation type="journal article" date="2018" name="Sci. Data">
        <title>The draft genome sequence of cork oak.</title>
        <authorList>
            <person name="Ramos A.M."/>
            <person name="Usie A."/>
            <person name="Barbosa P."/>
            <person name="Barros P.M."/>
            <person name="Capote T."/>
            <person name="Chaves I."/>
            <person name="Simoes F."/>
            <person name="Abreu I."/>
            <person name="Carrasquinho I."/>
            <person name="Faro C."/>
            <person name="Guimaraes J.B."/>
            <person name="Mendonca D."/>
            <person name="Nobrega F."/>
            <person name="Rodrigues L."/>
            <person name="Saibo N.J.M."/>
            <person name="Varela M.C."/>
            <person name="Egas C."/>
            <person name="Matos J."/>
            <person name="Miguel C.M."/>
            <person name="Oliveira M.M."/>
            <person name="Ricardo C.P."/>
            <person name="Goncalves S."/>
        </authorList>
    </citation>
    <scope>NUCLEOTIDE SEQUENCE [LARGE SCALE GENOMIC DNA]</scope>
    <source>
        <strain evidence="2">cv. HL8</strain>
    </source>
</reference>
<dbReference type="EMBL" id="PKMF04000205">
    <property type="protein sequence ID" value="KAK7843370.1"/>
    <property type="molecule type" value="Genomic_DNA"/>
</dbReference>
<name>A0AAW0KWR9_QUESU</name>
<gene>
    <name evidence="1" type="ORF">CFP56_012649</name>
</gene>
<proteinExistence type="predicted"/>
<evidence type="ECO:0000313" key="1">
    <source>
        <dbReference type="EMBL" id="KAK7843370.1"/>
    </source>
</evidence>
<dbReference type="Proteomes" id="UP000237347">
    <property type="component" value="Unassembled WGS sequence"/>
</dbReference>
<dbReference type="AlphaFoldDB" id="A0AAW0KWR9"/>
<evidence type="ECO:0000313" key="2">
    <source>
        <dbReference type="Proteomes" id="UP000237347"/>
    </source>
</evidence>
<keyword evidence="2" id="KW-1185">Reference proteome</keyword>
<accession>A0AAW0KWR9</accession>
<comment type="caution">
    <text evidence="1">The sequence shown here is derived from an EMBL/GenBank/DDBJ whole genome shotgun (WGS) entry which is preliminary data.</text>
</comment>
<organism evidence="1 2">
    <name type="scientific">Quercus suber</name>
    <name type="common">Cork oak</name>
    <dbReference type="NCBI Taxonomy" id="58331"/>
    <lineage>
        <taxon>Eukaryota</taxon>
        <taxon>Viridiplantae</taxon>
        <taxon>Streptophyta</taxon>
        <taxon>Embryophyta</taxon>
        <taxon>Tracheophyta</taxon>
        <taxon>Spermatophyta</taxon>
        <taxon>Magnoliopsida</taxon>
        <taxon>eudicotyledons</taxon>
        <taxon>Gunneridae</taxon>
        <taxon>Pentapetalae</taxon>
        <taxon>rosids</taxon>
        <taxon>fabids</taxon>
        <taxon>Fagales</taxon>
        <taxon>Fagaceae</taxon>
        <taxon>Quercus</taxon>
    </lineage>
</organism>
<evidence type="ECO:0008006" key="3">
    <source>
        <dbReference type="Google" id="ProtNLM"/>
    </source>
</evidence>